<organism evidence="1 2">
    <name type="scientific">Streptococcus dentapri</name>
    <dbReference type="NCBI Taxonomy" id="573564"/>
    <lineage>
        <taxon>Bacteria</taxon>
        <taxon>Bacillati</taxon>
        <taxon>Bacillota</taxon>
        <taxon>Bacilli</taxon>
        <taxon>Lactobacillales</taxon>
        <taxon>Streptococcaceae</taxon>
        <taxon>Streptococcus</taxon>
    </lineage>
</organism>
<protein>
    <submittedName>
        <fullName evidence="1">DUF1433 domain-containing protein</fullName>
    </submittedName>
</protein>
<dbReference type="RefSeq" id="WP_380430464.1">
    <property type="nucleotide sequence ID" value="NZ_JBHSAC010000028.1"/>
</dbReference>
<comment type="caution">
    <text evidence="1">The sequence shown here is derived from an EMBL/GenBank/DDBJ whole genome shotgun (WGS) entry which is preliminary data.</text>
</comment>
<dbReference type="Gene3D" id="3.10.450.130">
    <property type="entry name" value="folded 79 residue fragment of lin0334 like domains"/>
    <property type="match status" value="1"/>
</dbReference>
<reference evidence="2" key="1">
    <citation type="journal article" date="2019" name="Int. J. Syst. Evol. Microbiol.">
        <title>The Global Catalogue of Microorganisms (GCM) 10K type strain sequencing project: providing services to taxonomists for standard genome sequencing and annotation.</title>
        <authorList>
            <consortium name="The Broad Institute Genomics Platform"/>
            <consortium name="The Broad Institute Genome Sequencing Center for Infectious Disease"/>
            <person name="Wu L."/>
            <person name="Ma J."/>
        </authorList>
    </citation>
    <scope>NUCLEOTIDE SEQUENCE [LARGE SCALE GENOMIC DNA]</scope>
    <source>
        <strain evidence="2">CCUG 58728</strain>
    </source>
</reference>
<gene>
    <name evidence="1" type="ORF">ACFOSE_03285</name>
</gene>
<dbReference type="EMBL" id="JBHSAC010000028">
    <property type="protein sequence ID" value="MFC3931814.1"/>
    <property type="molecule type" value="Genomic_DNA"/>
</dbReference>
<sequence length="129" mass="14827">MKRWKILLVLGAVGILVVGGLAMINPFTGEDEPKYKHEQDRMVEYLAQNYEGIKKVEFTEVEHNEMTGTYSFYATINNQIKVNFTLWGLKGEIYVNELSSRNHGHFLKKLDTPNKKPDISDIEVMYAGE</sequence>
<evidence type="ECO:0000313" key="2">
    <source>
        <dbReference type="Proteomes" id="UP001595901"/>
    </source>
</evidence>
<evidence type="ECO:0000313" key="1">
    <source>
        <dbReference type="EMBL" id="MFC3931814.1"/>
    </source>
</evidence>
<proteinExistence type="predicted"/>
<dbReference type="Proteomes" id="UP001595901">
    <property type="component" value="Unassembled WGS sequence"/>
</dbReference>
<name>A0ABV8D0D4_9STRE</name>
<accession>A0ABV8D0D4</accession>
<keyword evidence="2" id="KW-1185">Reference proteome</keyword>